<reference evidence="2 3" key="1">
    <citation type="journal article" date="2018" name="BMC Genomics">
        <title>Genomic evidence for intraspecific hybridization in a clonal and extremely halotolerant yeast.</title>
        <authorList>
            <person name="Gostincar C."/>
            <person name="Stajich J.E."/>
            <person name="Zupancic J."/>
            <person name="Zalar P."/>
            <person name="Gunde-Cimerman N."/>
        </authorList>
    </citation>
    <scope>NUCLEOTIDE SEQUENCE [LARGE SCALE GENOMIC DNA]</scope>
    <source>
        <strain evidence="2 3">EXF-120</strain>
    </source>
</reference>
<evidence type="ECO:0000313" key="2">
    <source>
        <dbReference type="EMBL" id="RMZ24595.1"/>
    </source>
</evidence>
<comment type="caution">
    <text evidence="2">The sequence shown here is derived from an EMBL/GenBank/DDBJ whole genome shotgun (WGS) entry which is preliminary data.</text>
</comment>
<gene>
    <name evidence="2" type="ORF">D0859_11379</name>
</gene>
<feature type="compositionally biased region" description="Pro residues" evidence="1">
    <location>
        <begin position="344"/>
        <end position="356"/>
    </location>
</feature>
<organism evidence="2 3">
    <name type="scientific">Hortaea werneckii</name>
    <name type="common">Black yeast</name>
    <name type="synonym">Cladosporium werneckii</name>
    <dbReference type="NCBI Taxonomy" id="91943"/>
    <lineage>
        <taxon>Eukaryota</taxon>
        <taxon>Fungi</taxon>
        <taxon>Dikarya</taxon>
        <taxon>Ascomycota</taxon>
        <taxon>Pezizomycotina</taxon>
        <taxon>Dothideomycetes</taxon>
        <taxon>Dothideomycetidae</taxon>
        <taxon>Mycosphaerellales</taxon>
        <taxon>Teratosphaeriaceae</taxon>
        <taxon>Hortaea</taxon>
    </lineage>
</organism>
<dbReference type="Proteomes" id="UP000281677">
    <property type="component" value="Unassembled WGS sequence"/>
</dbReference>
<sequence length="535" mass="58269">MPNQPNLGTFTALYSSPHTSHRRNFPPVEYRDLDRADISLLAPILAVDPIEKDSPNQTTKHHISQLPCHLLATIPWLSTFCPLHRKLNSLPIIGLWNAIRDEVLGELATVWTNVDLSPAHAHFIDRVRHFPRFDQKIYRGRCAACSLASMAGDNDLLIAVGAVMLATLSRRNWKKSKRTLFLQGMLGGQVSASHAEGPVVKMLQLADEWREIRCCFWDARHGGMRQWLGAKETAGGCPGRPKRDVQQDGHIATVLNGIGDDEGSAGPAHYSERSRDHRDGSWKVEDTSQSRVMSRPPAVPAKPIPYPSPDPSRHEDLPPNPGASSSVYSVDEAEDAKPVDASRPPLPTSAPAPAPAPAASTHSSSTSSREAPPSICGESTIINLYRHSLFPPSPAPSSSPPSSIHPPANPSPPNQETQLVESSHKPRHSLAPIWIPRPYYYYGGGRGEAEERGNDDPAPDTSALWRRRTRPRFNNSPSSPAGPGMGPGKAGKASEDYDERDTEEGGHVRDEDVVVSGANRADACWVPGMAAGRWI</sequence>
<protein>
    <submittedName>
        <fullName evidence="2">Uncharacterized protein</fullName>
    </submittedName>
</protein>
<dbReference type="VEuPathDB" id="FungiDB:BTJ68_06912"/>
<dbReference type="OrthoDB" id="3922319at2759"/>
<feature type="region of interest" description="Disordered" evidence="1">
    <location>
        <begin position="444"/>
        <end position="521"/>
    </location>
</feature>
<evidence type="ECO:0000256" key="1">
    <source>
        <dbReference type="SAM" id="MobiDB-lite"/>
    </source>
</evidence>
<feature type="compositionally biased region" description="Pro residues" evidence="1">
    <location>
        <begin position="297"/>
        <end position="310"/>
    </location>
</feature>
<feature type="compositionally biased region" description="Basic and acidic residues" evidence="1">
    <location>
        <begin position="503"/>
        <end position="512"/>
    </location>
</feature>
<feature type="region of interest" description="Disordered" evidence="1">
    <location>
        <begin position="255"/>
        <end position="428"/>
    </location>
</feature>
<dbReference type="AlphaFoldDB" id="A0A3M7IGI2"/>
<name>A0A3M7IGI2_HORWE</name>
<evidence type="ECO:0000313" key="3">
    <source>
        <dbReference type="Proteomes" id="UP000281677"/>
    </source>
</evidence>
<accession>A0A3M7IGI2</accession>
<feature type="compositionally biased region" description="Pro residues" evidence="1">
    <location>
        <begin position="391"/>
        <end position="413"/>
    </location>
</feature>
<feature type="compositionally biased region" description="Basic and acidic residues" evidence="1">
    <location>
        <begin position="270"/>
        <end position="288"/>
    </location>
</feature>
<feature type="compositionally biased region" description="Low complexity" evidence="1">
    <location>
        <begin position="357"/>
        <end position="374"/>
    </location>
</feature>
<dbReference type="EMBL" id="QWIT01000406">
    <property type="protein sequence ID" value="RMZ24595.1"/>
    <property type="molecule type" value="Genomic_DNA"/>
</dbReference>
<proteinExistence type="predicted"/>